<dbReference type="FunFam" id="2.20.28.10:FF:000001">
    <property type="entry name" value="Rubredoxin"/>
    <property type="match status" value="1"/>
</dbReference>
<evidence type="ECO:0000313" key="12">
    <source>
        <dbReference type="Proteomes" id="UP000263833"/>
    </source>
</evidence>
<feature type="binding site" evidence="9">
    <location>
        <position position="10"/>
    </location>
    <ligand>
        <name>Fe cation</name>
        <dbReference type="ChEBI" id="CHEBI:24875"/>
    </ligand>
</feature>
<dbReference type="PIRSF" id="PIRSF000071">
    <property type="entry name" value="Rubredoxin"/>
    <property type="match status" value="1"/>
</dbReference>
<dbReference type="Gene3D" id="2.20.28.10">
    <property type="match status" value="1"/>
</dbReference>
<evidence type="ECO:0000256" key="8">
    <source>
        <dbReference type="PIRNR" id="PIRNR000071"/>
    </source>
</evidence>
<evidence type="ECO:0000313" key="11">
    <source>
        <dbReference type="EMBL" id="RDV06227.1"/>
    </source>
</evidence>
<dbReference type="InterPro" id="IPR024935">
    <property type="entry name" value="Rubredoxin_dom"/>
</dbReference>
<comment type="caution">
    <text evidence="11">The sequence shown here is derived from an EMBL/GenBank/DDBJ whole genome shotgun (WGS) entry which is preliminary data.</text>
</comment>
<dbReference type="PROSITE" id="PS50903">
    <property type="entry name" value="RUBREDOXIN_LIKE"/>
    <property type="match status" value="1"/>
</dbReference>
<dbReference type="InterPro" id="IPR024922">
    <property type="entry name" value="Rubredoxin"/>
</dbReference>
<dbReference type="InterPro" id="IPR050526">
    <property type="entry name" value="Rubredoxin_ET"/>
</dbReference>
<dbReference type="GO" id="GO:0005506">
    <property type="term" value="F:iron ion binding"/>
    <property type="evidence" value="ECO:0007669"/>
    <property type="project" value="InterPro"/>
</dbReference>
<dbReference type="PANTHER" id="PTHR47627">
    <property type="entry name" value="RUBREDOXIN"/>
    <property type="match status" value="1"/>
</dbReference>
<keyword evidence="4 8" id="KW-0813">Transport</keyword>
<evidence type="ECO:0000256" key="6">
    <source>
        <dbReference type="ARBA" id="ARBA00022982"/>
    </source>
</evidence>
<evidence type="ECO:0000256" key="7">
    <source>
        <dbReference type="ARBA" id="ARBA00023004"/>
    </source>
</evidence>
<dbReference type="PRINTS" id="PR00163">
    <property type="entry name" value="RUBREDOXIN"/>
</dbReference>
<feature type="binding site" evidence="9">
    <location>
        <position position="13"/>
    </location>
    <ligand>
        <name>Fe cation</name>
        <dbReference type="ChEBI" id="CHEBI:24875"/>
    </ligand>
</feature>
<comment type="cofactor">
    <cofactor evidence="8 9">
        <name>Fe(3+)</name>
        <dbReference type="ChEBI" id="CHEBI:29034"/>
    </cofactor>
    <text evidence="8 9">Binds 1 Fe(3+) ion per subunit.</text>
</comment>
<comment type="similarity">
    <text evidence="3 8">Belongs to the rubredoxin family.</text>
</comment>
<dbReference type="CDD" id="cd00730">
    <property type="entry name" value="rubredoxin"/>
    <property type="match status" value="1"/>
</dbReference>
<gene>
    <name evidence="11" type="ORF">DXH95_01975</name>
</gene>
<sequence length="59" mass="6801">MAEPFKRYRCTYCGQEYDEAEGWPDDGIAPGTRWEDVPDDWYCPTCGAEKADFEMVEIG</sequence>
<dbReference type="AlphaFoldDB" id="A0A371BFE2"/>
<comment type="pathway">
    <text evidence="2">Hydrocarbon metabolism; alkane degradation.</text>
</comment>
<evidence type="ECO:0000256" key="4">
    <source>
        <dbReference type="ARBA" id="ARBA00022448"/>
    </source>
</evidence>
<dbReference type="Pfam" id="PF00301">
    <property type="entry name" value="Rubredoxin"/>
    <property type="match status" value="1"/>
</dbReference>
<keyword evidence="5 8" id="KW-0479">Metal-binding</keyword>
<protein>
    <recommendedName>
        <fullName evidence="8">Rubredoxin</fullName>
    </recommendedName>
</protein>
<feature type="domain" description="Rubredoxin-like" evidence="10">
    <location>
        <begin position="5"/>
        <end position="56"/>
    </location>
</feature>
<dbReference type="PANTHER" id="PTHR47627:SF1">
    <property type="entry name" value="RUBREDOXIN-1-RELATED"/>
    <property type="match status" value="1"/>
</dbReference>
<name>A0A371BFE2_9SPHN</name>
<dbReference type="InterPro" id="IPR018527">
    <property type="entry name" value="Rubredoxin_Fe_BS"/>
</dbReference>
<dbReference type="SUPFAM" id="SSF57802">
    <property type="entry name" value="Rubredoxin-like"/>
    <property type="match status" value="1"/>
</dbReference>
<dbReference type="Proteomes" id="UP000263833">
    <property type="component" value="Unassembled WGS sequence"/>
</dbReference>
<dbReference type="InterPro" id="IPR024934">
    <property type="entry name" value="Rubredoxin-like_dom"/>
</dbReference>
<feature type="binding site" evidence="9">
    <location>
        <position position="43"/>
    </location>
    <ligand>
        <name>Fe cation</name>
        <dbReference type="ChEBI" id="CHEBI:24875"/>
    </ligand>
</feature>
<evidence type="ECO:0000256" key="2">
    <source>
        <dbReference type="ARBA" id="ARBA00004933"/>
    </source>
</evidence>
<organism evidence="11 12">
    <name type="scientific">Sphingorhabdus pulchriflava</name>
    <dbReference type="NCBI Taxonomy" id="2292257"/>
    <lineage>
        <taxon>Bacteria</taxon>
        <taxon>Pseudomonadati</taxon>
        <taxon>Pseudomonadota</taxon>
        <taxon>Alphaproteobacteria</taxon>
        <taxon>Sphingomonadales</taxon>
        <taxon>Sphingomonadaceae</taxon>
        <taxon>Sphingorhabdus</taxon>
    </lineage>
</organism>
<evidence type="ECO:0000259" key="10">
    <source>
        <dbReference type="PROSITE" id="PS50903"/>
    </source>
</evidence>
<dbReference type="OrthoDB" id="9808980at2"/>
<feature type="binding site" evidence="9">
    <location>
        <position position="46"/>
    </location>
    <ligand>
        <name>Fe cation</name>
        <dbReference type="ChEBI" id="CHEBI:24875"/>
    </ligand>
</feature>
<dbReference type="PROSITE" id="PS00202">
    <property type="entry name" value="RUBREDOXIN"/>
    <property type="match status" value="1"/>
</dbReference>
<dbReference type="RefSeq" id="WP_115547785.1">
    <property type="nucleotide sequence ID" value="NZ_QRGP01000001.1"/>
</dbReference>
<dbReference type="GO" id="GO:0043448">
    <property type="term" value="P:alkane catabolic process"/>
    <property type="evidence" value="ECO:0007669"/>
    <property type="project" value="TreeGrafter"/>
</dbReference>
<reference evidence="12" key="1">
    <citation type="submission" date="2018-08" db="EMBL/GenBank/DDBJ databases">
        <authorList>
            <person name="Kim S.-J."/>
            <person name="Jung G.-Y."/>
        </authorList>
    </citation>
    <scope>NUCLEOTIDE SEQUENCE [LARGE SCALE GENOMIC DNA]</scope>
    <source>
        <strain evidence="12">GY_G</strain>
    </source>
</reference>
<dbReference type="EMBL" id="QRGP01000001">
    <property type="protein sequence ID" value="RDV06227.1"/>
    <property type="molecule type" value="Genomic_DNA"/>
</dbReference>
<keyword evidence="7 8" id="KW-0408">Iron</keyword>
<dbReference type="GO" id="GO:0009055">
    <property type="term" value="F:electron transfer activity"/>
    <property type="evidence" value="ECO:0007669"/>
    <property type="project" value="InterPro"/>
</dbReference>
<accession>A0A371BFE2</accession>
<evidence type="ECO:0000256" key="1">
    <source>
        <dbReference type="ARBA" id="ARBA00002792"/>
    </source>
</evidence>
<keyword evidence="12" id="KW-1185">Reference proteome</keyword>
<evidence type="ECO:0000256" key="9">
    <source>
        <dbReference type="PIRSR" id="PIRSR000071-1"/>
    </source>
</evidence>
<evidence type="ECO:0000256" key="5">
    <source>
        <dbReference type="ARBA" id="ARBA00022723"/>
    </source>
</evidence>
<evidence type="ECO:0000256" key="3">
    <source>
        <dbReference type="ARBA" id="ARBA00005337"/>
    </source>
</evidence>
<proteinExistence type="inferred from homology"/>
<comment type="function">
    <text evidence="1">Involved in the hydrocarbon hydroxylating system, which transfers electrons from NADH to rubredoxin reductase and then through rubredoxin to alkane 1 monooxygenase.</text>
</comment>
<keyword evidence="6 8" id="KW-0249">Electron transport</keyword>